<feature type="domain" description="HTH tetR-type" evidence="3">
    <location>
        <begin position="30"/>
        <end position="90"/>
    </location>
</feature>
<evidence type="ECO:0000256" key="2">
    <source>
        <dbReference type="PROSITE-ProRule" id="PRU00335"/>
    </source>
</evidence>
<dbReference type="Pfam" id="PF17929">
    <property type="entry name" value="TetR_C_34"/>
    <property type="match status" value="1"/>
</dbReference>
<evidence type="ECO:0000256" key="1">
    <source>
        <dbReference type="ARBA" id="ARBA00023125"/>
    </source>
</evidence>
<dbReference type="Gene3D" id="1.10.357.10">
    <property type="entry name" value="Tetracycline Repressor, domain 2"/>
    <property type="match status" value="1"/>
</dbReference>
<keyword evidence="1 2" id="KW-0238">DNA-binding</keyword>
<dbReference type="InterPro" id="IPR050109">
    <property type="entry name" value="HTH-type_TetR-like_transc_reg"/>
</dbReference>
<evidence type="ECO:0000313" key="4">
    <source>
        <dbReference type="EMBL" id="EOQ90196.1"/>
    </source>
</evidence>
<comment type="caution">
    <text evidence="4">The sequence shown here is derived from an EMBL/GenBank/DDBJ whole genome shotgun (WGS) entry which is preliminary data.</text>
</comment>
<accession>A0A5E8HK52</accession>
<proteinExistence type="predicted"/>
<dbReference type="SUPFAM" id="SSF46689">
    <property type="entry name" value="Homeodomain-like"/>
    <property type="match status" value="1"/>
</dbReference>
<dbReference type="Pfam" id="PF00440">
    <property type="entry name" value="TetR_N"/>
    <property type="match status" value="1"/>
</dbReference>
<dbReference type="InterPro" id="IPR001647">
    <property type="entry name" value="HTH_TetR"/>
</dbReference>
<organism evidence="4 5">
    <name type="scientific">Leptospira yanagawae serovar Saopaulo str. Sao Paulo = ATCC 700523</name>
    <dbReference type="NCBI Taxonomy" id="1249483"/>
    <lineage>
        <taxon>Bacteria</taxon>
        <taxon>Pseudomonadati</taxon>
        <taxon>Spirochaetota</taxon>
        <taxon>Spirochaetia</taxon>
        <taxon>Leptospirales</taxon>
        <taxon>Leptospiraceae</taxon>
        <taxon>Leptospira</taxon>
    </lineage>
</organism>
<dbReference type="GO" id="GO:0000976">
    <property type="term" value="F:transcription cis-regulatory region binding"/>
    <property type="evidence" value="ECO:0007669"/>
    <property type="project" value="TreeGrafter"/>
</dbReference>
<dbReference type="InterPro" id="IPR009057">
    <property type="entry name" value="Homeodomain-like_sf"/>
</dbReference>
<dbReference type="EMBL" id="AOGX02000013">
    <property type="protein sequence ID" value="EOQ90196.1"/>
    <property type="molecule type" value="Genomic_DNA"/>
</dbReference>
<dbReference type="PANTHER" id="PTHR30055:SF178">
    <property type="entry name" value="POSSIBLE TRANSCRIPTIONAL REGULATORY PROTEIN"/>
    <property type="match status" value="1"/>
</dbReference>
<dbReference type="STRING" id="1249483.LEP1GSC202_0633"/>
<dbReference type="Proteomes" id="UP000013996">
    <property type="component" value="Unassembled WGS sequence"/>
</dbReference>
<protein>
    <submittedName>
        <fullName evidence="4">Transcriptional regulator, TetR family</fullName>
    </submittedName>
</protein>
<sequence>MEDSYLGSMSRAQVLERSPKKRAVLEKDKLSKRTSIIQAAASILQKKDWSELSMDEVAKRAKIAKGTLYLYFPTKEDLCLRIHSADYETWFLDLNEFLNSCSQLDAKKFSNWFVQSTDRHTRFLKLLPIVPTILEKNASIQTIREFKTNIKLQISNVLPQLIHFFPFFNEQTGFLFLMQCHALAVGSWSHGFPSNQVREAVKDTDLELFVLDYKNFLETSILHLLKGHSAT</sequence>
<gene>
    <name evidence="4" type="ORF">LEP1GSC202_0633</name>
</gene>
<name>A0A5E8HK52_9LEPT</name>
<dbReference type="PANTHER" id="PTHR30055">
    <property type="entry name" value="HTH-TYPE TRANSCRIPTIONAL REGULATOR RUTR"/>
    <property type="match status" value="1"/>
</dbReference>
<dbReference type="GO" id="GO:0003700">
    <property type="term" value="F:DNA-binding transcription factor activity"/>
    <property type="evidence" value="ECO:0007669"/>
    <property type="project" value="TreeGrafter"/>
</dbReference>
<dbReference type="PROSITE" id="PS50977">
    <property type="entry name" value="HTH_TETR_2"/>
    <property type="match status" value="1"/>
</dbReference>
<reference evidence="4 5" key="1">
    <citation type="submission" date="2013-04" db="EMBL/GenBank/DDBJ databases">
        <authorList>
            <person name="Harkins D.M."/>
            <person name="Durkin A.S."/>
            <person name="Brinkac L.M."/>
            <person name="Haft D.H."/>
            <person name="Selengut J.D."/>
            <person name="Sanka R."/>
            <person name="DePew J."/>
            <person name="Purushe J."/>
            <person name="Hartskeerl R.A."/>
            <person name="Ahmed A."/>
            <person name="van der Linden H."/>
            <person name="Goris M.G.A."/>
            <person name="Vinetz J.M."/>
            <person name="Sutton G.G."/>
            <person name="Nierman W.C."/>
            <person name="Fouts D.E."/>
        </authorList>
    </citation>
    <scope>NUCLEOTIDE SEQUENCE [LARGE SCALE GENOMIC DNA]</scope>
    <source>
        <strain evidence="4 5">Sao Paulo</strain>
    </source>
</reference>
<dbReference type="InterPro" id="IPR041483">
    <property type="entry name" value="TetR_C_34"/>
</dbReference>
<dbReference type="PRINTS" id="PR00455">
    <property type="entry name" value="HTHTETR"/>
</dbReference>
<evidence type="ECO:0000259" key="3">
    <source>
        <dbReference type="PROSITE" id="PS50977"/>
    </source>
</evidence>
<evidence type="ECO:0000313" key="5">
    <source>
        <dbReference type="Proteomes" id="UP000013996"/>
    </source>
</evidence>
<feature type="DNA-binding region" description="H-T-H motif" evidence="2">
    <location>
        <begin position="53"/>
        <end position="72"/>
    </location>
</feature>
<dbReference type="AlphaFoldDB" id="A0A5E8HK52"/>